<organism evidence="2 3">
    <name type="scientific">Chelativorans petroleitrophicus</name>
    <dbReference type="NCBI Taxonomy" id="2975484"/>
    <lineage>
        <taxon>Bacteria</taxon>
        <taxon>Pseudomonadati</taxon>
        <taxon>Pseudomonadota</taxon>
        <taxon>Alphaproteobacteria</taxon>
        <taxon>Hyphomicrobiales</taxon>
        <taxon>Phyllobacteriaceae</taxon>
        <taxon>Chelativorans</taxon>
    </lineage>
</organism>
<gene>
    <name evidence="2" type="ORF">NYR54_12815</name>
</gene>
<accession>A0A9X3B9Z8</accession>
<protein>
    <submittedName>
        <fullName evidence="2">MaoC family dehydratase</fullName>
    </submittedName>
</protein>
<keyword evidence="3" id="KW-1185">Reference proteome</keyword>
<evidence type="ECO:0000313" key="3">
    <source>
        <dbReference type="Proteomes" id="UP001149009"/>
    </source>
</evidence>
<dbReference type="Proteomes" id="UP001149009">
    <property type="component" value="Unassembled WGS sequence"/>
</dbReference>
<evidence type="ECO:0000259" key="1">
    <source>
        <dbReference type="Pfam" id="PF01575"/>
    </source>
</evidence>
<dbReference type="AlphaFoldDB" id="A0A9X3B9Z8"/>
<dbReference type="Pfam" id="PF01575">
    <property type="entry name" value="MaoC_dehydratas"/>
    <property type="match status" value="1"/>
</dbReference>
<dbReference type="Gene3D" id="3.10.129.10">
    <property type="entry name" value="Hotdog Thioesterase"/>
    <property type="match status" value="1"/>
</dbReference>
<dbReference type="SUPFAM" id="SSF54637">
    <property type="entry name" value="Thioesterase/thiol ester dehydrase-isomerase"/>
    <property type="match status" value="1"/>
</dbReference>
<dbReference type="EMBL" id="JAODNV010000013">
    <property type="protein sequence ID" value="MCT8991161.1"/>
    <property type="molecule type" value="Genomic_DNA"/>
</dbReference>
<reference evidence="2" key="1">
    <citation type="submission" date="2022-08" db="EMBL/GenBank/DDBJ databases">
        <title>Chelativorans sichuanense sp. nov., a paraffin oil-degrading bacterium isolated from a mixture of oil-based drill cuttings and paddy soil.</title>
        <authorList>
            <person name="Yu J."/>
            <person name="Liu H."/>
            <person name="Chen Q."/>
        </authorList>
    </citation>
    <scope>NUCLEOTIDE SEQUENCE</scope>
    <source>
        <strain evidence="2">SCAU 2101</strain>
    </source>
</reference>
<evidence type="ECO:0000313" key="2">
    <source>
        <dbReference type="EMBL" id="MCT8991161.1"/>
    </source>
</evidence>
<dbReference type="RefSeq" id="WP_261516056.1">
    <property type="nucleotide sequence ID" value="NZ_JAODNV010000013.1"/>
</dbReference>
<dbReference type="InterPro" id="IPR002539">
    <property type="entry name" value="MaoC-like_dom"/>
</dbReference>
<proteinExistence type="predicted"/>
<dbReference type="InterPro" id="IPR029069">
    <property type="entry name" value="HotDog_dom_sf"/>
</dbReference>
<name>A0A9X3B9Z8_9HYPH</name>
<dbReference type="CDD" id="cd03454">
    <property type="entry name" value="YdeM"/>
    <property type="match status" value="1"/>
</dbReference>
<comment type="caution">
    <text evidence="2">The sequence shown here is derived from an EMBL/GenBank/DDBJ whole genome shotgun (WGS) entry which is preliminary data.</text>
</comment>
<feature type="domain" description="MaoC-like" evidence="1">
    <location>
        <begin position="18"/>
        <end position="111"/>
    </location>
</feature>
<sequence>MSLDAFLKLSETVTLGRHTFTAEEIKRFAAKYDPQPFHLDEEAARQSIFGGLCASGWQSCAMWMRYNLQSIRQSLEDWDGPGSRPEFGPPTGFSNLKWLKPVYAGDTITFTRTNLSLEPIASRPGWRLLSSKAEAFNDKGERVLEFEGRVPVKAE</sequence>